<feature type="domain" description="TM7S3/TM198-like" evidence="10">
    <location>
        <begin position="59"/>
        <end position="249"/>
    </location>
</feature>
<dbReference type="PANTHER" id="PTHR31247:SF5">
    <property type="entry name" value="DUF4203 DOMAIN-CONTAINING PROTEIN"/>
    <property type="match status" value="1"/>
</dbReference>
<protein>
    <recommendedName>
        <fullName evidence="6">Transmembrane protein 198</fullName>
    </recommendedName>
</protein>
<accession>A0A137PBC3</accession>
<comment type="similarity">
    <text evidence="2">Belongs to the TMEM198 family.</text>
</comment>
<keyword evidence="3 8" id="KW-0812">Transmembrane</keyword>
<keyword evidence="5 8" id="KW-0472">Membrane</keyword>
<evidence type="ECO:0000313" key="11">
    <source>
        <dbReference type="EMBL" id="KXN72309.1"/>
    </source>
</evidence>
<feature type="transmembrane region" description="Helical" evidence="8">
    <location>
        <begin position="111"/>
        <end position="131"/>
    </location>
</feature>
<evidence type="ECO:0000256" key="1">
    <source>
        <dbReference type="ARBA" id="ARBA00004141"/>
    </source>
</evidence>
<evidence type="ECO:0000256" key="6">
    <source>
        <dbReference type="ARBA" id="ARBA00049737"/>
    </source>
</evidence>
<proteinExistence type="inferred from homology"/>
<feature type="transmembrane region" description="Helical" evidence="8">
    <location>
        <begin position="161"/>
        <end position="178"/>
    </location>
</feature>
<comment type="subcellular location">
    <subcellularLocation>
        <location evidence="1">Membrane</location>
        <topology evidence="1">Multi-pass membrane protein</topology>
    </subcellularLocation>
</comment>
<keyword evidence="12" id="KW-1185">Reference proteome</keyword>
<reference evidence="11 12" key="1">
    <citation type="journal article" date="2015" name="Genome Biol. Evol.">
        <title>Phylogenomic analyses indicate that early fungi evolved digesting cell walls of algal ancestors of land plants.</title>
        <authorList>
            <person name="Chang Y."/>
            <person name="Wang S."/>
            <person name="Sekimoto S."/>
            <person name="Aerts A.L."/>
            <person name="Choi C."/>
            <person name="Clum A."/>
            <person name="LaButti K.M."/>
            <person name="Lindquist E.A."/>
            <person name="Yee Ngan C."/>
            <person name="Ohm R.A."/>
            <person name="Salamov A.A."/>
            <person name="Grigoriev I.V."/>
            <person name="Spatafora J.W."/>
            <person name="Berbee M.L."/>
        </authorList>
    </citation>
    <scope>NUCLEOTIDE SEQUENCE [LARGE SCALE GENOMIC DNA]</scope>
    <source>
        <strain evidence="11 12">NRRL 28638</strain>
    </source>
</reference>
<dbReference type="GO" id="GO:0005886">
    <property type="term" value="C:plasma membrane"/>
    <property type="evidence" value="ECO:0007669"/>
    <property type="project" value="TreeGrafter"/>
</dbReference>
<evidence type="ECO:0000256" key="3">
    <source>
        <dbReference type="ARBA" id="ARBA00022692"/>
    </source>
</evidence>
<feature type="chain" id="PRO_5007294710" description="Transmembrane protein 198" evidence="9">
    <location>
        <begin position="22"/>
        <end position="267"/>
    </location>
</feature>
<dbReference type="AlphaFoldDB" id="A0A137PBC3"/>
<evidence type="ECO:0000259" key="10">
    <source>
        <dbReference type="Pfam" id="PF13886"/>
    </source>
</evidence>
<evidence type="ECO:0000256" key="7">
    <source>
        <dbReference type="SAM" id="MobiDB-lite"/>
    </source>
</evidence>
<evidence type="ECO:0000256" key="4">
    <source>
        <dbReference type="ARBA" id="ARBA00022989"/>
    </source>
</evidence>
<evidence type="ECO:0000256" key="8">
    <source>
        <dbReference type="SAM" id="Phobius"/>
    </source>
</evidence>
<dbReference type="EMBL" id="KQ964456">
    <property type="protein sequence ID" value="KXN72309.1"/>
    <property type="molecule type" value="Genomic_DNA"/>
</dbReference>
<dbReference type="PANTHER" id="PTHR31247">
    <property type="entry name" value="TRANSMEMBRANE PROTEIN 198 FAMILY MEMBER"/>
    <property type="match status" value="1"/>
</dbReference>
<feature type="transmembrane region" description="Helical" evidence="8">
    <location>
        <begin position="229"/>
        <end position="252"/>
    </location>
</feature>
<feature type="signal peptide" evidence="9">
    <location>
        <begin position="1"/>
        <end position="21"/>
    </location>
</feature>
<dbReference type="Proteomes" id="UP000070444">
    <property type="component" value="Unassembled WGS sequence"/>
</dbReference>
<feature type="compositionally biased region" description="Low complexity" evidence="7">
    <location>
        <begin position="24"/>
        <end position="34"/>
    </location>
</feature>
<feature type="transmembrane region" description="Helical" evidence="8">
    <location>
        <begin position="85"/>
        <end position="105"/>
    </location>
</feature>
<evidence type="ECO:0000256" key="5">
    <source>
        <dbReference type="ARBA" id="ARBA00023136"/>
    </source>
</evidence>
<evidence type="ECO:0000256" key="2">
    <source>
        <dbReference type="ARBA" id="ARBA00006244"/>
    </source>
</evidence>
<dbReference type="InterPro" id="IPR040236">
    <property type="entry name" value="TMEM198"/>
</dbReference>
<feature type="transmembrane region" description="Helical" evidence="8">
    <location>
        <begin position="54"/>
        <end position="73"/>
    </location>
</feature>
<dbReference type="InterPro" id="IPR025256">
    <property type="entry name" value="TM7S3/TM198-like_dom"/>
</dbReference>
<keyword evidence="9" id="KW-0732">Signal</keyword>
<dbReference type="Pfam" id="PF13886">
    <property type="entry name" value="TM7S3_TM198"/>
    <property type="match status" value="1"/>
</dbReference>
<evidence type="ECO:0000256" key="9">
    <source>
        <dbReference type="SAM" id="SignalP"/>
    </source>
</evidence>
<sequence>MIKYHTIKVILLITLLNYVIAQNSSSSPSNNDNNKAVDQTQDNKKWSEDTNSPVKTVVGIIAILFGITFLSIGRYIEKFMKSMSGFLALGFLVIEISSFAVNLQAINTSQYIGILSASIIIGIIGGILAWYYERFGKITFGLLFGISIGQLITRISFVKDINILLCIIIGFGVLGALISIFPIKYYILVGTNFIGAQLLMCGIDLLTNLGYLQFFKKEISQRTAFPSPVVWGMMALVIIITVIGIFFQIYVLPDKTKSTPSSSLSLV</sequence>
<organism evidence="11 12">
    <name type="scientific">Conidiobolus coronatus (strain ATCC 28846 / CBS 209.66 / NRRL 28638)</name>
    <name type="common">Delacroixia coronata</name>
    <dbReference type="NCBI Taxonomy" id="796925"/>
    <lineage>
        <taxon>Eukaryota</taxon>
        <taxon>Fungi</taxon>
        <taxon>Fungi incertae sedis</taxon>
        <taxon>Zoopagomycota</taxon>
        <taxon>Entomophthoromycotina</taxon>
        <taxon>Entomophthoromycetes</taxon>
        <taxon>Entomophthorales</taxon>
        <taxon>Ancylistaceae</taxon>
        <taxon>Conidiobolus</taxon>
    </lineage>
</organism>
<name>A0A137PBC3_CONC2</name>
<feature type="transmembrane region" description="Helical" evidence="8">
    <location>
        <begin position="185"/>
        <end position="209"/>
    </location>
</feature>
<feature type="region of interest" description="Disordered" evidence="7">
    <location>
        <begin position="24"/>
        <end position="48"/>
    </location>
</feature>
<gene>
    <name evidence="11" type="ORF">CONCODRAFT_69181</name>
</gene>
<evidence type="ECO:0000313" key="12">
    <source>
        <dbReference type="Proteomes" id="UP000070444"/>
    </source>
</evidence>
<keyword evidence="4 8" id="KW-1133">Transmembrane helix</keyword>